<keyword evidence="3 6" id="KW-0812">Transmembrane</keyword>
<evidence type="ECO:0000313" key="10">
    <source>
        <dbReference type="EMBL" id="TQV72070.1"/>
    </source>
</evidence>
<keyword evidence="4 6" id="KW-1133">Transmembrane helix</keyword>
<dbReference type="EMBL" id="VIKR01000005">
    <property type="protein sequence ID" value="TQV72017.1"/>
    <property type="molecule type" value="Genomic_DNA"/>
</dbReference>
<dbReference type="PANTHER" id="PTHR33885">
    <property type="entry name" value="PHAGE SHOCK PROTEIN C"/>
    <property type="match status" value="1"/>
</dbReference>
<dbReference type="Pfam" id="PF04024">
    <property type="entry name" value="PspC"/>
    <property type="match status" value="1"/>
</dbReference>
<gene>
    <name evidence="9" type="ORF">FLL45_17490</name>
    <name evidence="10" type="ORF">FLL45_17770</name>
</gene>
<evidence type="ECO:0000259" key="7">
    <source>
        <dbReference type="Pfam" id="PF04024"/>
    </source>
</evidence>
<organism evidence="9 11">
    <name type="scientific">Aliikangiella marina</name>
    <dbReference type="NCBI Taxonomy" id="1712262"/>
    <lineage>
        <taxon>Bacteria</taxon>
        <taxon>Pseudomonadati</taxon>
        <taxon>Pseudomonadota</taxon>
        <taxon>Gammaproteobacteria</taxon>
        <taxon>Oceanospirillales</taxon>
        <taxon>Pleioneaceae</taxon>
        <taxon>Aliikangiella</taxon>
    </lineage>
</organism>
<accession>A0A545T460</accession>
<feature type="transmembrane region" description="Helical" evidence="6">
    <location>
        <begin position="139"/>
        <end position="164"/>
    </location>
</feature>
<name>A0A545T460_9GAMM</name>
<protein>
    <submittedName>
        <fullName evidence="9">PspC domain-containing protein</fullName>
    </submittedName>
</protein>
<evidence type="ECO:0000313" key="11">
    <source>
        <dbReference type="Proteomes" id="UP000317839"/>
    </source>
</evidence>
<dbReference type="Pfam" id="PF22744">
    <property type="entry name" value="Toast-rack_PspC-Cterm"/>
    <property type="match status" value="1"/>
</dbReference>
<feature type="transmembrane region" description="Helical" evidence="6">
    <location>
        <begin position="205"/>
        <end position="224"/>
    </location>
</feature>
<keyword evidence="11" id="KW-1185">Reference proteome</keyword>
<evidence type="ECO:0000256" key="6">
    <source>
        <dbReference type="SAM" id="Phobius"/>
    </source>
</evidence>
<dbReference type="GO" id="GO:0005886">
    <property type="term" value="C:plasma membrane"/>
    <property type="evidence" value="ECO:0007669"/>
    <property type="project" value="UniProtKB-SubCell"/>
</dbReference>
<dbReference type="EMBL" id="VIKR01000005">
    <property type="protein sequence ID" value="TQV72070.1"/>
    <property type="molecule type" value="Genomic_DNA"/>
</dbReference>
<sequence>MRLGRTLPHLSKLFEEGNKVNKVVSIEIASQVFWIDEDAYQTLKDYLKQIRQQLASEEFADDIFSDIELRVAELLYGLRSDEKKAVTRTQINEVIEQVGFINGEISDEEIPRRAYRDQQNKILAGVCSGLSQRLRVPAFILRVIFLALSVVFGLGVVLYLIFWISLSKNTSRADALSAQGKRPTASEITQIKPAKESPLFQVQRVIFLPFSILGALLTVFTNHFKKRKQGYFMIIKNLFAIGLVLLSLLLFSGIYEFNRNQLFSDFTAWILSGGVIYLIVVGLMVYIREYYLPKPVRPVDKKLKRGALVPVTMIIAATIYLNYTHKEHAHELVDKTFNLQSSQLTLAFVEHDEMNDYAGTVRYRIKTHKDGEQQVNLAINYSSNGITQESARENIKAVDYFYTFDKDVLKLDHYWNLKQDALRRGQDIEVTIEVPQGITLNSRWPLVVKHDNDGYQYYTRYYWSKSKEEVSYLSSGEYLHEIGETYRNKLSDNERQVLNDKFCEEFFISESWGCPTNIRNSVTDNYRFDRAFMNDSQGIDQIREFLQPDRSLFVSNLTEIERLINEISIEYAVKGEFHSYVEHLIAIKAQDDISLSLADR</sequence>
<evidence type="ECO:0000256" key="4">
    <source>
        <dbReference type="ARBA" id="ARBA00022989"/>
    </source>
</evidence>
<evidence type="ECO:0000313" key="9">
    <source>
        <dbReference type="EMBL" id="TQV72017.1"/>
    </source>
</evidence>
<dbReference type="InterPro" id="IPR007168">
    <property type="entry name" value="Phageshock_PspC_N"/>
</dbReference>
<feature type="domain" description="PspC-related ToastRack" evidence="8">
    <location>
        <begin position="351"/>
        <end position="460"/>
    </location>
</feature>
<dbReference type="OrthoDB" id="7359894at2"/>
<evidence type="ECO:0000256" key="1">
    <source>
        <dbReference type="ARBA" id="ARBA00004162"/>
    </source>
</evidence>
<comment type="subcellular location">
    <subcellularLocation>
        <location evidence="1">Cell membrane</location>
        <topology evidence="1">Single-pass membrane protein</topology>
    </subcellularLocation>
</comment>
<feature type="domain" description="Phage shock protein PspC N-terminal" evidence="7">
    <location>
        <begin position="112"/>
        <end position="166"/>
    </location>
</feature>
<keyword evidence="5 6" id="KW-0472">Membrane</keyword>
<dbReference type="AlphaFoldDB" id="A0A545T460"/>
<feature type="transmembrane region" description="Helical" evidence="6">
    <location>
        <begin position="307"/>
        <end position="323"/>
    </location>
</feature>
<reference evidence="9 11" key="1">
    <citation type="submission" date="2019-06" db="EMBL/GenBank/DDBJ databases">
        <title>Draft genome of Aliikangiella marina GYP-15.</title>
        <authorList>
            <person name="Wang G."/>
        </authorList>
    </citation>
    <scope>NUCLEOTIDE SEQUENCE [LARGE SCALE GENOMIC DNA]</scope>
    <source>
        <strain evidence="9 11">GYP-15</strain>
    </source>
</reference>
<evidence type="ECO:0000256" key="3">
    <source>
        <dbReference type="ARBA" id="ARBA00022692"/>
    </source>
</evidence>
<evidence type="ECO:0000256" key="2">
    <source>
        <dbReference type="ARBA" id="ARBA00022475"/>
    </source>
</evidence>
<dbReference type="InterPro" id="IPR054319">
    <property type="entry name" value="PspC-rel_ToastRack"/>
</dbReference>
<evidence type="ECO:0000256" key="5">
    <source>
        <dbReference type="ARBA" id="ARBA00023136"/>
    </source>
</evidence>
<feature type="transmembrane region" description="Helical" evidence="6">
    <location>
        <begin position="231"/>
        <end position="254"/>
    </location>
</feature>
<dbReference type="PANTHER" id="PTHR33885:SF3">
    <property type="entry name" value="PHAGE SHOCK PROTEIN C"/>
    <property type="match status" value="1"/>
</dbReference>
<comment type="caution">
    <text evidence="9">The sequence shown here is derived from an EMBL/GenBank/DDBJ whole genome shotgun (WGS) entry which is preliminary data.</text>
</comment>
<proteinExistence type="predicted"/>
<keyword evidence="2" id="KW-1003">Cell membrane</keyword>
<dbReference type="Proteomes" id="UP000317839">
    <property type="component" value="Unassembled WGS sequence"/>
</dbReference>
<evidence type="ECO:0000259" key="8">
    <source>
        <dbReference type="Pfam" id="PF22744"/>
    </source>
</evidence>
<dbReference type="InterPro" id="IPR052027">
    <property type="entry name" value="PspC"/>
</dbReference>
<feature type="transmembrane region" description="Helical" evidence="6">
    <location>
        <begin position="266"/>
        <end position="287"/>
    </location>
</feature>